<reference evidence="1 2" key="1">
    <citation type="submission" date="2020-03" db="EMBL/GenBank/DDBJ databases">
        <title>Assessment of the enzymatic potential of alkaline-tolerant lipase obtained from Bacillus luteus H11 (technogenic soil) for the bioremediation of saline soils contaminated with petroleum substances.</title>
        <authorList>
            <person name="Kalwasinska A."/>
        </authorList>
    </citation>
    <scope>NUCLEOTIDE SEQUENCE [LARGE SCALE GENOMIC DNA]</scope>
    <source>
        <strain evidence="1 2">H11</strain>
    </source>
</reference>
<dbReference type="Gene3D" id="3.40.50.300">
    <property type="entry name" value="P-loop containing nucleotide triphosphate hydrolases"/>
    <property type="match status" value="1"/>
</dbReference>
<comment type="caution">
    <text evidence="1">The sequence shown here is derived from an EMBL/GenBank/DDBJ whole genome shotgun (WGS) entry which is preliminary data.</text>
</comment>
<gene>
    <name evidence="1" type="ORF">HCN83_16955</name>
</gene>
<dbReference type="Pfam" id="PF13238">
    <property type="entry name" value="AAA_18"/>
    <property type="match status" value="1"/>
</dbReference>
<evidence type="ECO:0000313" key="2">
    <source>
        <dbReference type="Proteomes" id="UP000752012"/>
    </source>
</evidence>
<dbReference type="AlphaFoldDB" id="A0A969TWJ1"/>
<proteinExistence type="predicted"/>
<protein>
    <submittedName>
        <fullName evidence="1">AAA family ATPase</fullName>
    </submittedName>
</protein>
<organism evidence="1 2">
    <name type="scientific">Alkalicoccus luteus</name>
    <dbReference type="NCBI Taxonomy" id="1237094"/>
    <lineage>
        <taxon>Bacteria</taxon>
        <taxon>Bacillati</taxon>
        <taxon>Bacillota</taxon>
        <taxon>Bacilli</taxon>
        <taxon>Bacillales</taxon>
        <taxon>Bacillaceae</taxon>
        <taxon>Alkalicoccus</taxon>
    </lineage>
</organism>
<dbReference type="EMBL" id="JAATHJ010000044">
    <property type="protein sequence ID" value="NJP39262.1"/>
    <property type="molecule type" value="Genomic_DNA"/>
</dbReference>
<evidence type="ECO:0000313" key="1">
    <source>
        <dbReference type="EMBL" id="NJP39262.1"/>
    </source>
</evidence>
<accession>A0A969TWJ1</accession>
<dbReference type="SUPFAM" id="SSF52540">
    <property type="entry name" value="P-loop containing nucleoside triphosphate hydrolases"/>
    <property type="match status" value="1"/>
</dbReference>
<name>A0A969TWJ1_9BACI</name>
<keyword evidence="2" id="KW-1185">Reference proteome</keyword>
<dbReference type="Proteomes" id="UP000752012">
    <property type="component" value="Unassembled WGS sequence"/>
</dbReference>
<dbReference type="InterPro" id="IPR027417">
    <property type="entry name" value="P-loop_NTPase"/>
</dbReference>
<sequence length="159" mass="17626">MTVLYITGLSGSGTTTLLEELKHVGMETVDLDEGFTEQVPVAGGGYEWLLIEEKVTALLAAKRRTPLIMAGCCRNQGKFADQVDAVVLLRAKPDVMLKRVSERNTNPYGKTPEEREEILHNWEHVLPLLEKSADVIIDTDHLSPADVRSVIMHTFLPSS</sequence>